<protein>
    <recommendedName>
        <fullName evidence="1">C-type lectin domain-containing protein</fullName>
    </recommendedName>
</protein>
<dbReference type="SMART" id="SM00034">
    <property type="entry name" value="CLECT"/>
    <property type="match status" value="1"/>
</dbReference>
<proteinExistence type="predicted"/>
<organism evidence="2 3">
    <name type="scientific">Pocillopora meandrina</name>
    <dbReference type="NCBI Taxonomy" id="46732"/>
    <lineage>
        <taxon>Eukaryota</taxon>
        <taxon>Metazoa</taxon>
        <taxon>Cnidaria</taxon>
        <taxon>Anthozoa</taxon>
        <taxon>Hexacorallia</taxon>
        <taxon>Scleractinia</taxon>
        <taxon>Astrocoeniina</taxon>
        <taxon>Pocilloporidae</taxon>
        <taxon>Pocillopora</taxon>
    </lineage>
</organism>
<reference evidence="2 3" key="1">
    <citation type="submission" date="2022-05" db="EMBL/GenBank/DDBJ databases">
        <authorList>
            <consortium name="Genoscope - CEA"/>
            <person name="William W."/>
        </authorList>
    </citation>
    <scope>NUCLEOTIDE SEQUENCE [LARGE SCALE GENOMIC DNA]</scope>
</reference>
<dbReference type="Pfam" id="PF00059">
    <property type="entry name" value="Lectin_C"/>
    <property type="match status" value="1"/>
</dbReference>
<dbReference type="Proteomes" id="UP001159428">
    <property type="component" value="Unassembled WGS sequence"/>
</dbReference>
<comment type="caution">
    <text evidence="2">The sequence shown here is derived from an EMBL/GenBank/DDBJ whole genome shotgun (WGS) entry which is preliminary data.</text>
</comment>
<dbReference type="InterPro" id="IPR016186">
    <property type="entry name" value="C-type_lectin-like/link_sf"/>
</dbReference>
<dbReference type="InterPro" id="IPR050111">
    <property type="entry name" value="C-type_lectin/snaclec_domain"/>
</dbReference>
<feature type="domain" description="C-type lectin" evidence="1">
    <location>
        <begin position="21"/>
        <end position="146"/>
    </location>
</feature>
<dbReference type="AlphaFoldDB" id="A0AAU9VZN8"/>
<dbReference type="Gene3D" id="3.10.100.10">
    <property type="entry name" value="Mannose-Binding Protein A, subunit A"/>
    <property type="match status" value="1"/>
</dbReference>
<evidence type="ECO:0000259" key="1">
    <source>
        <dbReference type="PROSITE" id="PS50041"/>
    </source>
</evidence>
<dbReference type="InterPro" id="IPR001304">
    <property type="entry name" value="C-type_lectin-like"/>
</dbReference>
<dbReference type="PROSITE" id="PS50041">
    <property type="entry name" value="C_TYPE_LECTIN_2"/>
    <property type="match status" value="1"/>
</dbReference>
<accession>A0AAU9VZN8</accession>
<dbReference type="CDD" id="cd00037">
    <property type="entry name" value="CLECT"/>
    <property type="match status" value="1"/>
</dbReference>
<gene>
    <name evidence="2" type="ORF">PMEA_00028622</name>
</gene>
<dbReference type="InterPro" id="IPR016187">
    <property type="entry name" value="CTDL_fold"/>
</dbReference>
<evidence type="ECO:0000313" key="3">
    <source>
        <dbReference type="Proteomes" id="UP001159428"/>
    </source>
</evidence>
<dbReference type="SUPFAM" id="SSF56436">
    <property type="entry name" value="C-type lectin-like"/>
    <property type="match status" value="1"/>
</dbReference>
<keyword evidence="3" id="KW-1185">Reference proteome</keyword>
<dbReference type="PANTHER" id="PTHR22803">
    <property type="entry name" value="MANNOSE, PHOSPHOLIPASE, LECTIN RECEPTOR RELATED"/>
    <property type="match status" value="1"/>
</dbReference>
<name>A0AAU9VZN8_9CNID</name>
<evidence type="ECO:0000313" key="2">
    <source>
        <dbReference type="EMBL" id="CAH3042152.1"/>
    </source>
</evidence>
<sequence length="149" mass="17072">MEQNNFVKPMMDPCPGNWSHYSGFCYHVSNIPCNQRQARSFCHSLHGDLVKVTSAEENEFVLYLARKFARNGKPAWIGLYYHAPSRAYCWTDNSVPTYTNWAPKEPSGYSKEPCAAMYTGLSHLPTWATGYWNDILCTVKYNTVCKRLA</sequence>
<dbReference type="EMBL" id="CALNXJ010000006">
    <property type="protein sequence ID" value="CAH3042152.1"/>
    <property type="molecule type" value="Genomic_DNA"/>
</dbReference>